<keyword evidence="4" id="KW-0249">Electron transport</keyword>
<dbReference type="InterPro" id="IPR051237">
    <property type="entry name" value="Ferric-chelate_Red/DefProt"/>
</dbReference>
<feature type="transmembrane region" description="Helical" evidence="9">
    <location>
        <begin position="465"/>
        <end position="485"/>
    </location>
</feature>
<dbReference type="Gene3D" id="2.60.40.4060">
    <property type="entry name" value="Reeler domain"/>
    <property type="match status" value="1"/>
</dbReference>
<comment type="subcellular location">
    <subcellularLocation>
        <location evidence="1">Membrane</location>
    </subcellularLocation>
</comment>
<dbReference type="Gene3D" id="1.20.120.1770">
    <property type="match status" value="1"/>
</dbReference>
<feature type="region of interest" description="Disordered" evidence="8">
    <location>
        <begin position="206"/>
        <end position="225"/>
    </location>
</feature>
<keyword evidence="2" id="KW-0813">Transport</keyword>
<keyword evidence="7" id="KW-0325">Glycoprotein</keyword>
<keyword evidence="6 9" id="KW-0472">Membrane</keyword>
<dbReference type="SMART" id="SM00665">
    <property type="entry name" value="B561"/>
    <property type="match status" value="1"/>
</dbReference>
<evidence type="ECO:0000313" key="11">
    <source>
        <dbReference type="EMBL" id="CAD7407817.1"/>
    </source>
</evidence>
<feature type="transmembrane region" description="Helical" evidence="9">
    <location>
        <begin position="628"/>
        <end position="651"/>
    </location>
</feature>
<evidence type="ECO:0000256" key="9">
    <source>
        <dbReference type="SAM" id="Phobius"/>
    </source>
</evidence>
<dbReference type="CDD" id="cd08760">
    <property type="entry name" value="Cyt_b561_FRRS1_like"/>
    <property type="match status" value="1"/>
</dbReference>
<feature type="region of interest" description="Disordered" evidence="8">
    <location>
        <begin position="592"/>
        <end position="613"/>
    </location>
</feature>
<dbReference type="AlphaFoldDB" id="A0A7R9D6D1"/>
<keyword evidence="3 9" id="KW-0812">Transmembrane</keyword>
<name>A0A7R9D6D1_TIMCR</name>
<dbReference type="PROSITE" id="PS51019">
    <property type="entry name" value="REELIN"/>
    <property type="match status" value="1"/>
</dbReference>
<evidence type="ECO:0000256" key="2">
    <source>
        <dbReference type="ARBA" id="ARBA00022448"/>
    </source>
</evidence>
<feature type="compositionally biased region" description="Polar residues" evidence="8">
    <location>
        <begin position="592"/>
        <end position="608"/>
    </location>
</feature>
<dbReference type="PANTHER" id="PTHR45828">
    <property type="entry name" value="CYTOCHROME B561/FERRIC REDUCTASE TRANSMEMBRANE"/>
    <property type="match status" value="1"/>
</dbReference>
<reference evidence="11" key="1">
    <citation type="submission" date="2020-11" db="EMBL/GenBank/DDBJ databases">
        <authorList>
            <person name="Tran Van P."/>
        </authorList>
    </citation>
    <scope>NUCLEOTIDE SEQUENCE</scope>
</reference>
<dbReference type="CDD" id="cd08544">
    <property type="entry name" value="Reeler"/>
    <property type="match status" value="1"/>
</dbReference>
<evidence type="ECO:0000256" key="4">
    <source>
        <dbReference type="ARBA" id="ARBA00022982"/>
    </source>
</evidence>
<dbReference type="EMBL" id="OC320334">
    <property type="protein sequence ID" value="CAD7407817.1"/>
    <property type="molecule type" value="Genomic_DNA"/>
</dbReference>
<keyword evidence="5 9" id="KW-1133">Transmembrane helix</keyword>
<organism evidence="11">
    <name type="scientific">Timema cristinae</name>
    <name type="common">Walking stick</name>
    <dbReference type="NCBI Taxonomy" id="61476"/>
    <lineage>
        <taxon>Eukaryota</taxon>
        <taxon>Metazoa</taxon>
        <taxon>Ecdysozoa</taxon>
        <taxon>Arthropoda</taxon>
        <taxon>Hexapoda</taxon>
        <taxon>Insecta</taxon>
        <taxon>Pterygota</taxon>
        <taxon>Neoptera</taxon>
        <taxon>Polyneoptera</taxon>
        <taxon>Phasmatodea</taxon>
        <taxon>Timematodea</taxon>
        <taxon>Timematoidea</taxon>
        <taxon>Timematidae</taxon>
        <taxon>Timema</taxon>
    </lineage>
</organism>
<proteinExistence type="predicted"/>
<feature type="domain" description="Reelin" evidence="10">
    <location>
        <begin position="48"/>
        <end position="212"/>
    </location>
</feature>
<evidence type="ECO:0000256" key="8">
    <source>
        <dbReference type="SAM" id="MobiDB-lite"/>
    </source>
</evidence>
<accession>A0A7R9D6D1</accession>
<dbReference type="InterPro" id="IPR042307">
    <property type="entry name" value="Reeler_sf"/>
</dbReference>
<evidence type="ECO:0000256" key="5">
    <source>
        <dbReference type="ARBA" id="ARBA00022989"/>
    </source>
</evidence>
<sequence length="661" mass="71560">MTEGTRFGHTNLANALLVLSSTAEDGEIEVRISMLVALLSGCVLAVLVGRGHAYSRGAPDQVCQSMTPLHQGAPPQTPGTSPFLVTPALLQAGQGSPLKLMVSSPSELTFAGFFLQARDPRDPLEPLGTFTTVPGFAQAINCASGIRNAVTHVNSTGKKSLQFEWEPPADYEGPIQFNATFVQDYSTFWVGVLSDKVEVAKRSVDNPAQSTGISTTRAPKTSTVPPYVPEVEVKAAATDDPIYSGCGSTKSCFGAPDQCLDTKSCTAVTTVQVEGDRYTFEVKGRGAGYAAVALSEDSKMVRGRGEAPLGCIVSNAQVCEEEGKHLWDSQCVRRRGSTFGMHGNQCTGVVGGGEAPLGYTVSNAQVDEEEGKSPLGCTVSNAQGDDSVMECARDSAQNRPANVYLSYNTGKTNARSSRREYARMRKCGETAGVAFHDVIYEASSDGYILSEIVTFASVSKLLLRLHGAFMIAAWIGAASMGILLARYFKQTWVGKPFCGKDQWFAWHRILMLLVWSLTITAFVLIFVELKSWSSEDNPHAILVVTIFFAIELSKAQLPEWTTWILVVYVAFHVAMQFVLSVVGCASERTTSSRVNSFPMSDRTSSRSPLNDADRRTDAPLSCFRKLLLALYLVVIIVLTVVLILIVVLAPIEETWEKFRGT</sequence>
<evidence type="ECO:0000259" key="10">
    <source>
        <dbReference type="PROSITE" id="PS51019"/>
    </source>
</evidence>
<evidence type="ECO:0000256" key="7">
    <source>
        <dbReference type="ARBA" id="ARBA00023180"/>
    </source>
</evidence>
<gene>
    <name evidence="11" type="ORF">TCEB3V08_LOCUS9212</name>
</gene>
<dbReference type="Pfam" id="PF02014">
    <property type="entry name" value="Reeler"/>
    <property type="match status" value="1"/>
</dbReference>
<evidence type="ECO:0000256" key="1">
    <source>
        <dbReference type="ARBA" id="ARBA00004370"/>
    </source>
</evidence>
<dbReference type="GO" id="GO:0016020">
    <property type="term" value="C:membrane"/>
    <property type="evidence" value="ECO:0007669"/>
    <property type="project" value="UniProtKB-SubCell"/>
</dbReference>
<evidence type="ECO:0000256" key="3">
    <source>
        <dbReference type="ARBA" id="ARBA00022692"/>
    </source>
</evidence>
<evidence type="ECO:0000256" key="6">
    <source>
        <dbReference type="ARBA" id="ARBA00023136"/>
    </source>
</evidence>
<feature type="transmembrane region" description="Helical" evidence="9">
    <location>
        <begin position="563"/>
        <end position="585"/>
    </location>
</feature>
<protein>
    <recommendedName>
        <fullName evidence="10">Reelin domain-containing protein</fullName>
    </recommendedName>
</protein>
<feature type="transmembrane region" description="Helical" evidence="9">
    <location>
        <begin position="505"/>
        <end position="527"/>
    </location>
</feature>
<dbReference type="InterPro" id="IPR006593">
    <property type="entry name" value="Cyt_b561/ferric_Rdtase_TM"/>
</dbReference>
<dbReference type="PANTHER" id="PTHR45828:SF36">
    <property type="entry name" value="REELIN DOMAIN-CONTAINING PROTEIN"/>
    <property type="match status" value="1"/>
</dbReference>
<dbReference type="InterPro" id="IPR002861">
    <property type="entry name" value="Reeler_dom"/>
</dbReference>
<feature type="compositionally biased region" description="Polar residues" evidence="8">
    <location>
        <begin position="206"/>
        <end position="224"/>
    </location>
</feature>